<keyword evidence="4" id="KW-1185">Reference proteome</keyword>
<evidence type="ECO:0000259" key="2">
    <source>
        <dbReference type="PROSITE" id="PS50937"/>
    </source>
</evidence>
<dbReference type="GO" id="GO:0003887">
    <property type="term" value="F:DNA-directed DNA polymerase activity"/>
    <property type="evidence" value="ECO:0007669"/>
    <property type="project" value="InterPro"/>
</dbReference>
<dbReference type="SUPFAM" id="SSF55979">
    <property type="entry name" value="DNA clamp"/>
    <property type="match status" value="1"/>
</dbReference>
<comment type="caution">
    <text evidence="3">The sequence shown here is derived from an EMBL/GenBank/DDBJ whole genome shotgun (WGS) entry which is preliminary data.</text>
</comment>
<dbReference type="GO" id="GO:0006260">
    <property type="term" value="P:DNA replication"/>
    <property type="evidence" value="ECO:0007669"/>
    <property type="project" value="InterPro"/>
</dbReference>
<dbReference type="PANTHER" id="PTHR30204">
    <property type="entry name" value="REDOX-CYCLING DRUG-SENSING TRANSCRIPTIONAL ACTIVATOR SOXR"/>
    <property type="match status" value="1"/>
</dbReference>
<dbReference type="AlphaFoldDB" id="A0A543HIS0"/>
<dbReference type="GO" id="GO:0003700">
    <property type="term" value="F:DNA-binding transcription factor activity"/>
    <property type="evidence" value="ECO:0007669"/>
    <property type="project" value="InterPro"/>
</dbReference>
<dbReference type="SUPFAM" id="SSF46955">
    <property type="entry name" value="Putative DNA-binding domain"/>
    <property type="match status" value="1"/>
</dbReference>
<evidence type="ECO:0000313" key="4">
    <source>
        <dbReference type="Proteomes" id="UP000316747"/>
    </source>
</evidence>
<evidence type="ECO:0000313" key="3">
    <source>
        <dbReference type="EMBL" id="TQM58197.1"/>
    </source>
</evidence>
<dbReference type="InterPro" id="IPR047057">
    <property type="entry name" value="MerR_fam"/>
</dbReference>
<dbReference type="PANTHER" id="PTHR30204:SF97">
    <property type="entry name" value="MERR FAMILY REGULATORY PROTEIN"/>
    <property type="match status" value="1"/>
</dbReference>
<organism evidence="3 4">
    <name type="scientific">Humibacillus xanthopallidus</name>
    <dbReference type="NCBI Taxonomy" id="412689"/>
    <lineage>
        <taxon>Bacteria</taxon>
        <taxon>Bacillati</taxon>
        <taxon>Actinomycetota</taxon>
        <taxon>Actinomycetes</taxon>
        <taxon>Micrococcales</taxon>
        <taxon>Intrasporangiaceae</taxon>
        <taxon>Humibacillus</taxon>
    </lineage>
</organism>
<dbReference type="SMART" id="SM00422">
    <property type="entry name" value="HTH_MERR"/>
    <property type="match status" value="1"/>
</dbReference>
<evidence type="ECO:0000256" key="1">
    <source>
        <dbReference type="ARBA" id="ARBA00023125"/>
    </source>
</evidence>
<dbReference type="InterPro" id="IPR009061">
    <property type="entry name" value="DNA-bd_dom_put_sf"/>
</dbReference>
<reference evidence="3 4" key="1">
    <citation type="submission" date="2019-06" db="EMBL/GenBank/DDBJ databases">
        <title>Genome sequencing of plant associated microbes to promote plant fitness in Sorghum bicolor and Oryza sativa.</title>
        <authorList>
            <person name="Coleman-Derr D."/>
        </authorList>
    </citation>
    <scope>NUCLEOTIDE SEQUENCE [LARGE SCALE GENOMIC DNA]</scope>
    <source>
        <strain evidence="3 4">KV-663</strain>
    </source>
</reference>
<accession>A0A543HIS0</accession>
<dbReference type="PROSITE" id="PS50937">
    <property type="entry name" value="HTH_MERR_2"/>
    <property type="match status" value="1"/>
</dbReference>
<dbReference type="Gene3D" id="3.10.150.10">
    <property type="entry name" value="DNA Polymerase III, subunit A, domain 2"/>
    <property type="match status" value="1"/>
</dbReference>
<dbReference type="InterPro" id="IPR046938">
    <property type="entry name" value="DNA_clamp_sf"/>
</dbReference>
<dbReference type="EMBL" id="VFPM01000003">
    <property type="protein sequence ID" value="TQM58197.1"/>
    <property type="molecule type" value="Genomic_DNA"/>
</dbReference>
<dbReference type="InterPro" id="IPR022637">
    <property type="entry name" value="DNA_polIII_beta_cen"/>
</dbReference>
<proteinExistence type="predicted"/>
<sequence length="369" mass="37875">MPTTSAPHADPDRLLTIGELARRSGLRASALRFYDREGVLVPASVDAVTGYRRYAAAQVRPARLLASLRRVGMPLAEVALVLDEDERGASGAAGDVVVAHEQRLVDGLVDARAEIRRTLALLAERGRGDGVGDRNRVRAGELAAAIGSVRFAVAPGEPTAGAPGGADLTVLTGMLIELCGAELRCIATDRYRLAVGWAPLVGAPAASVPVGAVVPAGWADRVADACRAVGPDDEVVVEVSEDGVGVVVDGQLVATPVLPGSFPDYRSIVAIDPQRPPVDADGLQALLPVEQESVGLVVGDDAVGLLVADGSGGDAVADLYVDPEFLHEALAVAGPRPTLVLDGPHRPLAIRGDGAGFSVLMPVAAPGSR</sequence>
<feature type="domain" description="HTH merR-type" evidence="2">
    <location>
        <begin position="14"/>
        <end position="84"/>
    </location>
</feature>
<dbReference type="GO" id="GO:0008408">
    <property type="term" value="F:3'-5' exonuclease activity"/>
    <property type="evidence" value="ECO:0007669"/>
    <property type="project" value="InterPro"/>
</dbReference>
<keyword evidence="1 3" id="KW-0238">DNA-binding</keyword>
<dbReference type="GO" id="GO:0009360">
    <property type="term" value="C:DNA polymerase III complex"/>
    <property type="evidence" value="ECO:0007669"/>
    <property type="project" value="InterPro"/>
</dbReference>
<dbReference type="OrthoDB" id="7849865at2"/>
<gene>
    <name evidence="3" type="ORF">FBY41_3557</name>
</gene>
<dbReference type="RefSeq" id="WP_141845566.1">
    <property type="nucleotide sequence ID" value="NZ_VFPM01000003.1"/>
</dbReference>
<dbReference type="Gene3D" id="1.10.1660.10">
    <property type="match status" value="1"/>
</dbReference>
<dbReference type="Proteomes" id="UP000316747">
    <property type="component" value="Unassembled WGS sequence"/>
</dbReference>
<dbReference type="Pfam" id="PF02767">
    <property type="entry name" value="DNA_pol3_beta_2"/>
    <property type="match status" value="1"/>
</dbReference>
<protein>
    <submittedName>
        <fullName evidence="3">DNA-binding transcriptional MerR regulator</fullName>
    </submittedName>
</protein>
<dbReference type="GO" id="GO:0003677">
    <property type="term" value="F:DNA binding"/>
    <property type="evidence" value="ECO:0007669"/>
    <property type="project" value="UniProtKB-KW"/>
</dbReference>
<dbReference type="Pfam" id="PF13411">
    <property type="entry name" value="MerR_1"/>
    <property type="match status" value="1"/>
</dbReference>
<dbReference type="InterPro" id="IPR000551">
    <property type="entry name" value="MerR-type_HTH_dom"/>
</dbReference>
<name>A0A543HIS0_9MICO</name>